<evidence type="ECO:0000259" key="13">
    <source>
        <dbReference type="PROSITE" id="PS50192"/>
    </source>
</evidence>
<evidence type="ECO:0000256" key="7">
    <source>
        <dbReference type="ARBA" id="ARBA00023224"/>
    </source>
</evidence>
<dbReference type="Gene3D" id="3.30.450.20">
    <property type="entry name" value="PAS domain"/>
    <property type="match status" value="1"/>
</dbReference>
<dbReference type="Pfam" id="PF08269">
    <property type="entry name" value="dCache_2"/>
    <property type="match status" value="1"/>
</dbReference>
<keyword evidence="16" id="KW-1185">Reference proteome</keyword>
<protein>
    <submittedName>
        <fullName evidence="15">Chemotaxis protein</fullName>
    </submittedName>
</protein>
<dbReference type="SMART" id="SM00304">
    <property type="entry name" value="HAMP"/>
    <property type="match status" value="1"/>
</dbReference>
<dbReference type="PRINTS" id="PR00260">
    <property type="entry name" value="CHEMTRNSDUCR"/>
</dbReference>
<dbReference type="Gene3D" id="1.10.8.500">
    <property type="entry name" value="HAMP domain in histidine kinase"/>
    <property type="match status" value="1"/>
</dbReference>
<keyword evidence="15" id="KW-0614">Plasmid</keyword>
<keyword evidence="7 9" id="KW-0807">Transducer</keyword>
<evidence type="ECO:0000256" key="5">
    <source>
        <dbReference type="ARBA" id="ARBA00022989"/>
    </source>
</evidence>
<keyword evidence="4 11" id="KW-0812">Transmembrane</keyword>
<evidence type="ECO:0000259" key="14">
    <source>
        <dbReference type="PROSITE" id="PS50885"/>
    </source>
</evidence>
<evidence type="ECO:0000256" key="10">
    <source>
        <dbReference type="SAM" id="Coils"/>
    </source>
</evidence>
<evidence type="ECO:0000313" key="15">
    <source>
        <dbReference type="EMBL" id="AWK89339.1"/>
    </source>
</evidence>
<dbReference type="PROSITE" id="PS50192">
    <property type="entry name" value="T_SNARE"/>
    <property type="match status" value="1"/>
</dbReference>
<dbReference type="InterPro" id="IPR004089">
    <property type="entry name" value="MCPsignal_dom"/>
</dbReference>
<evidence type="ECO:0000256" key="11">
    <source>
        <dbReference type="SAM" id="Phobius"/>
    </source>
</evidence>
<dbReference type="Proteomes" id="UP000245629">
    <property type="component" value="Plasmid unnamed2"/>
</dbReference>
<dbReference type="RefSeq" id="WP_109332522.1">
    <property type="nucleotide sequence ID" value="NZ_CP029357.1"/>
</dbReference>
<dbReference type="PROSITE" id="PS50885">
    <property type="entry name" value="HAMP"/>
    <property type="match status" value="1"/>
</dbReference>
<sequence>MGRTLFSWPRGIAAKLVAIVGFMALALAVVGGIGLHSLRDLMFSDRVDKIRAIVEVAHDMANSFERDVRSGKLPKEEAIARFRDRVRAMRYDGGKEYVFVYDMRGYAVVAADPAQDGTDRSGTRDPNGVYIVKEFIRLVQSAGEGRVDYAFPRPGQTAPLPKISYVRGFEPWGFIIGTGVYVDDIDARFRQELTSLGLVIGGILLVSLLVAWATARSFTRPLAELETQMEALATGDLAVDIPGTARRDEIGRMARAVAVFKTNSQEMRRLEAEHAAAQERAEQDRRAAVVALADQFEASIKGVVEMVASAATEMQQAASTMSATAEQTSQQARAVTAASEQASGNVQTVAAATEELTSSIGEISRQVTTSTRISAQAVEEAMRTTTTIDGLVEAAQQIGEVVQLINDIASQTNLLALNATIEAARAGEAGKGFAVVASEVKSLAAQTGRATEEIQAKVQEIQAATTGAQQAIESIGRTIGQVNEIATTIASAVEQQNAATADIAANVQQAATGTTEVSTNITGVNQAASETGAAASQVLGAASSLSREAEHLRSEVATFIARVRAS</sequence>
<keyword evidence="5 11" id="KW-1133">Transmembrane helix</keyword>
<evidence type="ECO:0000256" key="3">
    <source>
        <dbReference type="ARBA" id="ARBA00022519"/>
    </source>
</evidence>
<dbReference type="GO" id="GO:0004888">
    <property type="term" value="F:transmembrane signaling receptor activity"/>
    <property type="evidence" value="ECO:0007669"/>
    <property type="project" value="InterPro"/>
</dbReference>
<dbReference type="SMART" id="SM00283">
    <property type="entry name" value="MA"/>
    <property type="match status" value="1"/>
</dbReference>
<keyword evidence="10" id="KW-0175">Coiled coil</keyword>
<keyword evidence="2" id="KW-1003">Cell membrane</keyword>
<evidence type="ECO:0000256" key="4">
    <source>
        <dbReference type="ARBA" id="ARBA00022692"/>
    </source>
</evidence>
<keyword evidence="3" id="KW-0997">Cell inner membrane</keyword>
<dbReference type="Pfam" id="PF00015">
    <property type="entry name" value="MCPsignal"/>
    <property type="match status" value="1"/>
</dbReference>
<dbReference type="GO" id="GO:0006935">
    <property type="term" value="P:chemotaxis"/>
    <property type="evidence" value="ECO:0007669"/>
    <property type="project" value="InterPro"/>
</dbReference>
<comment type="similarity">
    <text evidence="8">Belongs to the methyl-accepting chemotaxis (MCP) protein family.</text>
</comment>
<dbReference type="GO" id="GO:0007165">
    <property type="term" value="P:signal transduction"/>
    <property type="evidence" value="ECO:0007669"/>
    <property type="project" value="UniProtKB-KW"/>
</dbReference>
<dbReference type="Pfam" id="PF00672">
    <property type="entry name" value="HAMP"/>
    <property type="match status" value="1"/>
</dbReference>
<reference evidence="16" key="1">
    <citation type="submission" date="2018-05" db="EMBL/GenBank/DDBJ databases">
        <title>Azospirillum thermophila sp. nov., a novel isolated from hot spring.</title>
        <authorList>
            <person name="Zhao Z."/>
        </authorList>
    </citation>
    <scope>NUCLEOTIDE SEQUENCE [LARGE SCALE GENOMIC DNA]</scope>
    <source>
        <strain evidence="16">CFH 70021</strain>
        <plasmid evidence="16">unnamed2</plasmid>
    </source>
</reference>
<proteinExistence type="inferred from homology"/>
<keyword evidence="6 11" id="KW-0472">Membrane</keyword>
<feature type="domain" description="T-SNARE coiled-coil homology" evidence="13">
    <location>
        <begin position="462"/>
        <end position="524"/>
    </location>
</feature>
<accession>A0A2S2CXY9</accession>
<evidence type="ECO:0000256" key="6">
    <source>
        <dbReference type="ARBA" id="ARBA00023136"/>
    </source>
</evidence>
<feature type="domain" description="Methyl-accepting transducer" evidence="12">
    <location>
        <begin position="310"/>
        <end position="546"/>
    </location>
</feature>
<dbReference type="SMART" id="SM01049">
    <property type="entry name" value="Cache_2"/>
    <property type="match status" value="1"/>
</dbReference>
<evidence type="ECO:0000256" key="1">
    <source>
        <dbReference type="ARBA" id="ARBA00004429"/>
    </source>
</evidence>
<evidence type="ECO:0000256" key="8">
    <source>
        <dbReference type="ARBA" id="ARBA00029447"/>
    </source>
</evidence>
<gene>
    <name evidence="15" type="ORF">DEW08_25170</name>
</gene>
<feature type="transmembrane region" description="Helical" evidence="11">
    <location>
        <begin position="12"/>
        <end position="35"/>
    </location>
</feature>
<dbReference type="CDD" id="cd06225">
    <property type="entry name" value="HAMP"/>
    <property type="match status" value="1"/>
</dbReference>
<dbReference type="InterPro" id="IPR004090">
    <property type="entry name" value="Chemotax_Me-accpt_rcpt"/>
</dbReference>
<comment type="subcellular location">
    <subcellularLocation>
        <location evidence="1">Cell inner membrane</location>
        <topology evidence="1">Multi-pass membrane protein</topology>
    </subcellularLocation>
</comment>
<dbReference type="PANTHER" id="PTHR32089">
    <property type="entry name" value="METHYL-ACCEPTING CHEMOTAXIS PROTEIN MCPB"/>
    <property type="match status" value="1"/>
</dbReference>
<organism evidence="15 16">
    <name type="scientific">Azospirillum thermophilum</name>
    <dbReference type="NCBI Taxonomy" id="2202148"/>
    <lineage>
        <taxon>Bacteria</taxon>
        <taxon>Pseudomonadati</taxon>
        <taxon>Pseudomonadota</taxon>
        <taxon>Alphaproteobacteria</taxon>
        <taxon>Rhodospirillales</taxon>
        <taxon>Azospirillaceae</taxon>
        <taxon>Azospirillum</taxon>
    </lineage>
</organism>
<dbReference type="GO" id="GO:0005886">
    <property type="term" value="C:plasma membrane"/>
    <property type="evidence" value="ECO:0007669"/>
    <property type="project" value="UniProtKB-SubCell"/>
</dbReference>
<feature type="transmembrane region" description="Helical" evidence="11">
    <location>
        <begin position="196"/>
        <end position="215"/>
    </location>
</feature>
<dbReference type="SUPFAM" id="SSF58104">
    <property type="entry name" value="Methyl-accepting chemotaxis protein (MCP) signaling domain"/>
    <property type="match status" value="1"/>
</dbReference>
<dbReference type="KEGG" id="azz:DEW08_25170"/>
<dbReference type="InterPro" id="IPR003660">
    <property type="entry name" value="HAMP_dom"/>
</dbReference>
<feature type="coiled-coil region" evidence="10">
    <location>
        <begin position="260"/>
        <end position="287"/>
    </location>
</feature>
<feature type="domain" description="HAMP" evidence="14">
    <location>
        <begin position="216"/>
        <end position="269"/>
    </location>
</feature>
<dbReference type="Gene3D" id="1.10.287.950">
    <property type="entry name" value="Methyl-accepting chemotaxis protein"/>
    <property type="match status" value="1"/>
</dbReference>
<dbReference type="InterPro" id="IPR004010">
    <property type="entry name" value="Double_Cache_2"/>
</dbReference>
<evidence type="ECO:0000259" key="12">
    <source>
        <dbReference type="PROSITE" id="PS50111"/>
    </source>
</evidence>
<geneLocation type="plasmid" evidence="15 16">
    <name>unnamed2</name>
</geneLocation>
<dbReference type="PROSITE" id="PS50111">
    <property type="entry name" value="CHEMOTAXIS_TRANSDUC_2"/>
    <property type="match status" value="1"/>
</dbReference>
<evidence type="ECO:0000313" key="16">
    <source>
        <dbReference type="Proteomes" id="UP000245629"/>
    </source>
</evidence>
<evidence type="ECO:0000256" key="2">
    <source>
        <dbReference type="ARBA" id="ARBA00022475"/>
    </source>
</evidence>
<dbReference type="EMBL" id="CP029357">
    <property type="protein sequence ID" value="AWK89339.1"/>
    <property type="molecule type" value="Genomic_DNA"/>
</dbReference>
<dbReference type="InterPro" id="IPR000727">
    <property type="entry name" value="T_SNARE_dom"/>
</dbReference>
<dbReference type="AlphaFoldDB" id="A0A2S2CXY9"/>
<dbReference type="InterPro" id="IPR033480">
    <property type="entry name" value="sCache_2"/>
</dbReference>
<dbReference type="PANTHER" id="PTHR32089:SF112">
    <property type="entry name" value="LYSOZYME-LIKE PROTEIN-RELATED"/>
    <property type="match status" value="1"/>
</dbReference>
<name>A0A2S2CXY9_9PROT</name>
<evidence type="ECO:0000256" key="9">
    <source>
        <dbReference type="PROSITE-ProRule" id="PRU00284"/>
    </source>
</evidence>